<evidence type="ECO:0000313" key="3">
    <source>
        <dbReference type="EMBL" id="MFL0167269.1"/>
    </source>
</evidence>
<name>A0ABW8S8T0_9CLOT</name>
<keyword evidence="4" id="KW-1185">Reference proteome</keyword>
<dbReference type="EMBL" id="JBJIAB010000030">
    <property type="protein sequence ID" value="MFL0167269.1"/>
    <property type="molecule type" value="Genomic_DNA"/>
</dbReference>
<keyword evidence="2" id="KW-0472">Membrane</keyword>
<organism evidence="3 4">
    <name type="scientific">Candidatus Clostridium helianthi</name>
    <dbReference type="NCBI Taxonomy" id="3381660"/>
    <lineage>
        <taxon>Bacteria</taxon>
        <taxon>Bacillati</taxon>
        <taxon>Bacillota</taxon>
        <taxon>Clostridia</taxon>
        <taxon>Eubacteriales</taxon>
        <taxon>Clostridiaceae</taxon>
        <taxon>Clostridium</taxon>
    </lineage>
</organism>
<keyword evidence="2" id="KW-0812">Transmembrane</keyword>
<protein>
    <submittedName>
        <fullName evidence="3">Uncharacterized protein</fullName>
    </submittedName>
</protein>
<comment type="caution">
    <text evidence="3">The sequence shown here is derived from an EMBL/GenBank/DDBJ whole genome shotgun (WGS) entry which is preliminary data.</text>
</comment>
<keyword evidence="2" id="KW-1133">Transmembrane helix</keyword>
<proteinExistence type="predicted"/>
<evidence type="ECO:0000256" key="2">
    <source>
        <dbReference type="SAM" id="Phobius"/>
    </source>
</evidence>
<accession>A0ABW8S8T0</accession>
<evidence type="ECO:0000256" key="1">
    <source>
        <dbReference type="SAM" id="MobiDB-lite"/>
    </source>
</evidence>
<dbReference type="RefSeq" id="WP_406762172.1">
    <property type="nucleotide sequence ID" value="NZ_JBJIAB010000030.1"/>
</dbReference>
<gene>
    <name evidence="3" type="ORF">ACJDTP_19545</name>
</gene>
<dbReference type="Proteomes" id="UP001623600">
    <property type="component" value="Unassembled WGS sequence"/>
</dbReference>
<feature type="transmembrane region" description="Helical" evidence="2">
    <location>
        <begin position="147"/>
        <end position="168"/>
    </location>
</feature>
<sequence>MSRFVPNKLVQECIQNNDIRGLRGAFVGIIFSDRSFSKGEFKNTLDYICEETNLKILESFDNGELLSKKINEGNITEDDFGEAVYNLKVNFCKERIDDVKKIGKHLYGKSLNSENTVSSTAHGGTSHGKKTQCHHQKKMNAKKESKAGLVVAGIVTVAAIAVAVSFIMKSMK</sequence>
<feature type="region of interest" description="Disordered" evidence="1">
    <location>
        <begin position="116"/>
        <end position="136"/>
    </location>
</feature>
<reference evidence="3 4" key="1">
    <citation type="submission" date="2024-11" db="EMBL/GenBank/DDBJ databases">
        <authorList>
            <person name="Heng Y.C."/>
            <person name="Lim A.C.H."/>
            <person name="Lee J.K.Y."/>
            <person name="Kittelmann S."/>
        </authorList>
    </citation>
    <scope>NUCLEOTIDE SEQUENCE [LARGE SCALE GENOMIC DNA]</scope>
    <source>
        <strain evidence="3 4">WILCCON 0112</strain>
    </source>
</reference>
<evidence type="ECO:0000313" key="4">
    <source>
        <dbReference type="Proteomes" id="UP001623600"/>
    </source>
</evidence>
<feature type="compositionally biased region" description="Basic residues" evidence="1">
    <location>
        <begin position="127"/>
        <end position="136"/>
    </location>
</feature>